<reference evidence="2" key="1">
    <citation type="journal article" date="2018" name="Int. J. Syst. Evol. Microbiol.">
        <title>Jatrophihabitans telluris sp. nov., isolated from sediment soil of lava forest wetlands and the emended description of the genus Jatrophihabitans.</title>
        <authorList>
            <person name="Lee K.C."/>
            <person name="Suh M.K."/>
            <person name="Eom M.K."/>
            <person name="Kim K.K."/>
            <person name="Kim J.S."/>
            <person name="Kim D.S."/>
            <person name="Ko S.H."/>
            <person name="Shin Y.K."/>
            <person name="Lee J.S."/>
        </authorList>
    </citation>
    <scope>NUCLEOTIDE SEQUENCE</scope>
    <source>
        <strain evidence="2">N237</strain>
    </source>
</reference>
<dbReference type="Gene3D" id="3.10.180.10">
    <property type="entry name" value="2,3-Dihydroxybiphenyl 1,2-Dioxygenase, domain 1"/>
    <property type="match status" value="1"/>
</dbReference>
<evidence type="ECO:0000259" key="1">
    <source>
        <dbReference type="PROSITE" id="PS51819"/>
    </source>
</evidence>
<protein>
    <recommendedName>
        <fullName evidence="1">VOC domain-containing protein</fullName>
    </recommendedName>
</protein>
<reference evidence="2" key="2">
    <citation type="submission" date="2022-05" db="EMBL/GenBank/DDBJ databases">
        <authorList>
            <person name="Kim J.-S."/>
            <person name="Lee K."/>
            <person name="Suh M."/>
            <person name="Eom M."/>
            <person name="Kim J.-S."/>
            <person name="Kim D.-S."/>
            <person name="Ko S.-H."/>
            <person name="Shin Y."/>
            <person name="Lee J.-S."/>
        </authorList>
    </citation>
    <scope>NUCLEOTIDE SEQUENCE</scope>
    <source>
        <strain evidence="2">N237</strain>
    </source>
</reference>
<dbReference type="InterPro" id="IPR029068">
    <property type="entry name" value="Glyas_Bleomycin-R_OHBP_Dase"/>
</dbReference>
<feature type="domain" description="VOC" evidence="1">
    <location>
        <begin position="7"/>
        <end position="115"/>
    </location>
</feature>
<evidence type="ECO:0000313" key="2">
    <source>
        <dbReference type="EMBL" id="UQX87665.1"/>
    </source>
</evidence>
<dbReference type="InterPro" id="IPR037523">
    <property type="entry name" value="VOC_core"/>
</dbReference>
<sequence>MTELTTGLQTIVYPVKDLDAAKATFRALFGEPAMDAPYYVGWRVAGQDVGLDPHGHAKGMTGPVGYWQVDDVKARLDELVAAGATVVAEPADVGGGKLIATLTDVDGNVIGLLQP</sequence>
<dbReference type="InterPro" id="IPR004360">
    <property type="entry name" value="Glyas_Fos-R_dOase_dom"/>
</dbReference>
<proteinExistence type="predicted"/>
<keyword evidence="3" id="KW-1185">Reference proteome</keyword>
<dbReference type="Pfam" id="PF00903">
    <property type="entry name" value="Glyoxalase"/>
    <property type="match status" value="1"/>
</dbReference>
<name>A0ABY4QVT2_9ACTN</name>
<gene>
    <name evidence="2" type="ORF">M6D93_15345</name>
</gene>
<dbReference type="Proteomes" id="UP001056336">
    <property type="component" value="Chromosome"/>
</dbReference>
<dbReference type="PROSITE" id="PS51819">
    <property type="entry name" value="VOC"/>
    <property type="match status" value="1"/>
</dbReference>
<dbReference type="SUPFAM" id="SSF54593">
    <property type="entry name" value="Glyoxalase/Bleomycin resistance protein/Dihydroxybiphenyl dioxygenase"/>
    <property type="match status" value="1"/>
</dbReference>
<dbReference type="EMBL" id="CP097332">
    <property type="protein sequence ID" value="UQX87665.1"/>
    <property type="molecule type" value="Genomic_DNA"/>
</dbReference>
<organism evidence="2 3">
    <name type="scientific">Jatrophihabitans telluris</name>
    <dbReference type="NCBI Taxonomy" id="2038343"/>
    <lineage>
        <taxon>Bacteria</taxon>
        <taxon>Bacillati</taxon>
        <taxon>Actinomycetota</taxon>
        <taxon>Actinomycetes</taxon>
        <taxon>Jatrophihabitantales</taxon>
        <taxon>Jatrophihabitantaceae</taxon>
        <taxon>Jatrophihabitans</taxon>
    </lineage>
</organism>
<evidence type="ECO:0000313" key="3">
    <source>
        <dbReference type="Proteomes" id="UP001056336"/>
    </source>
</evidence>
<accession>A0ABY4QVT2</accession>